<reference evidence="2 3" key="1">
    <citation type="submission" date="2019-12" db="EMBL/GenBank/DDBJ databases">
        <title>Novel species isolated from a subtropical stream in China.</title>
        <authorList>
            <person name="Lu H."/>
        </authorList>
    </citation>
    <scope>NUCLEOTIDE SEQUENCE [LARGE SCALE GENOMIC DNA]</scope>
    <source>
        <strain evidence="2 3">FT127W</strain>
    </source>
</reference>
<comment type="caution">
    <text evidence="2">The sequence shown here is derived from an EMBL/GenBank/DDBJ whole genome shotgun (WGS) entry which is preliminary data.</text>
</comment>
<feature type="transmembrane region" description="Helical" evidence="1">
    <location>
        <begin position="95"/>
        <end position="121"/>
    </location>
</feature>
<evidence type="ECO:0000256" key="1">
    <source>
        <dbReference type="SAM" id="Phobius"/>
    </source>
</evidence>
<proteinExistence type="predicted"/>
<keyword evidence="3" id="KW-1185">Reference proteome</keyword>
<evidence type="ECO:0000313" key="2">
    <source>
        <dbReference type="EMBL" id="MYN09794.1"/>
    </source>
</evidence>
<evidence type="ECO:0000313" key="3">
    <source>
        <dbReference type="Proteomes" id="UP000450676"/>
    </source>
</evidence>
<dbReference type="Pfam" id="PF14329">
    <property type="entry name" value="DUF4386"/>
    <property type="match status" value="1"/>
</dbReference>
<feature type="transmembrane region" description="Helical" evidence="1">
    <location>
        <begin position="141"/>
        <end position="171"/>
    </location>
</feature>
<dbReference type="RefSeq" id="WP_161074093.1">
    <property type="nucleotide sequence ID" value="NZ_CP086370.1"/>
</dbReference>
<dbReference type="EMBL" id="WWCU01000027">
    <property type="protein sequence ID" value="MYN09794.1"/>
    <property type="molecule type" value="Genomic_DNA"/>
</dbReference>
<feature type="transmembrane region" description="Helical" evidence="1">
    <location>
        <begin position="20"/>
        <end position="41"/>
    </location>
</feature>
<name>A0A7X4HEM3_9BURK</name>
<keyword evidence="1" id="KW-0472">Membrane</keyword>
<keyword evidence="1" id="KW-1133">Transmembrane helix</keyword>
<dbReference type="AlphaFoldDB" id="A0A7X4HEM3"/>
<gene>
    <name evidence="2" type="ORF">GTP77_20950</name>
</gene>
<feature type="transmembrane region" description="Helical" evidence="1">
    <location>
        <begin position="208"/>
        <end position="230"/>
    </location>
</feature>
<organism evidence="2 3">
    <name type="scientific">Pseudoduganella aquatica</name>
    <dbReference type="NCBI Taxonomy" id="2660641"/>
    <lineage>
        <taxon>Bacteria</taxon>
        <taxon>Pseudomonadati</taxon>
        <taxon>Pseudomonadota</taxon>
        <taxon>Betaproteobacteria</taxon>
        <taxon>Burkholderiales</taxon>
        <taxon>Oxalobacteraceae</taxon>
        <taxon>Telluria group</taxon>
        <taxon>Pseudoduganella</taxon>
    </lineage>
</organism>
<keyword evidence="1" id="KW-0812">Transmembrane</keyword>
<sequence length="239" mass="25828">MDGSSLIQPPRAALQSYARLGGVLYLIIIVIGLLGEALIRGTLVVGGDPAATVRRIQESEWLWRLGVAAQMLLLVCAVALTWIFYVLLRPVSKNLSLLVVLFAITSLAVESVSALQLQSMLDTLAMAKYLKPDDLPQLHVMAYLTVLSHAQAFGLALIFFGVEILIVGYVIWKSGYIPKAIGVLMQLAGVCYLINSFSMVLSPALASMLFPAILLPALVGESAFCLWLLFKGVGQPAQR</sequence>
<accession>A0A7X4HEM3</accession>
<protein>
    <submittedName>
        <fullName evidence="2">DUF4386 family protein</fullName>
    </submittedName>
</protein>
<feature type="transmembrane region" description="Helical" evidence="1">
    <location>
        <begin position="183"/>
        <end position="202"/>
    </location>
</feature>
<dbReference type="InterPro" id="IPR025495">
    <property type="entry name" value="DUF4386"/>
</dbReference>
<dbReference type="Proteomes" id="UP000450676">
    <property type="component" value="Unassembled WGS sequence"/>
</dbReference>
<feature type="transmembrane region" description="Helical" evidence="1">
    <location>
        <begin position="61"/>
        <end position="88"/>
    </location>
</feature>